<feature type="domain" description="Endonuclease GajA/Old nuclease/RecF-like AAA" evidence="1">
    <location>
        <begin position="1"/>
        <end position="361"/>
    </location>
</feature>
<dbReference type="EMBL" id="SORL01000007">
    <property type="protein sequence ID" value="TDY63762.1"/>
    <property type="molecule type" value="Genomic_DNA"/>
</dbReference>
<dbReference type="SUPFAM" id="SSF52540">
    <property type="entry name" value="P-loop containing nucleoside triphosphate hydrolases"/>
    <property type="match status" value="1"/>
</dbReference>
<organism evidence="3 4">
    <name type="scientific">Algibacter lectus</name>
    <dbReference type="NCBI Taxonomy" id="221126"/>
    <lineage>
        <taxon>Bacteria</taxon>
        <taxon>Pseudomonadati</taxon>
        <taxon>Bacteroidota</taxon>
        <taxon>Flavobacteriia</taxon>
        <taxon>Flavobacteriales</taxon>
        <taxon>Flavobacteriaceae</taxon>
        <taxon>Algibacter</taxon>
    </lineage>
</organism>
<accession>A0A4R8MHD3</accession>
<evidence type="ECO:0000313" key="4">
    <source>
        <dbReference type="Proteomes" id="UP000294824"/>
    </source>
</evidence>
<dbReference type="Pfam" id="PF13175">
    <property type="entry name" value="AAA_15"/>
    <property type="match status" value="1"/>
</dbReference>
<name>A0A4R8MHD3_9FLAO</name>
<dbReference type="InterPro" id="IPR027417">
    <property type="entry name" value="P-loop_NTPase"/>
</dbReference>
<protein>
    <submittedName>
        <fullName evidence="3">Putative ATP-dependent endonuclease of OLD family</fullName>
    </submittedName>
</protein>
<keyword evidence="3" id="KW-0540">Nuclease</keyword>
<reference evidence="3 4" key="1">
    <citation type="submission" date="2019-03" db="EMBL/GenBank/DDBJ databases">
        <title>Genomic Encyclopedia of Type Strains, Phase III (KMG-III): the genomes of soil and plant-associated and newly described type strains.</title>
        <authorList>
            <person name="Whitman W."/>
        </authorList>
    </citation>
    <scope>NUCLEOTIDE SEQUENCE [LARGE SCALE GENOMIC DNA]</scope>
    <source>
        <strain evidence="3 4">CECT 8301</strain>
    </source>
</reference>
<comment type="caution">
    <text evidence="3">The sequence shown here is derived from an EMBL/GenBank/DDBJ whole genome shotgun (WGS) entry which is preliminary data.</text>
</comment>
<dbReference type="PANTHER" id="PTHR43581:SF4">
    <property type="entry name" value="ATP_GTP PHOSPHATASE"/>
    <property type="match status" value="1"/>
</dbReference>
<dbReference type="Gene3D" id="3.40.50.300">
    <property type="entry name" value="P-loop containing nucleotide triphosphate hydrolases"/>
    <property type="match status" value="1"/>
</dbReference>
<dbReference type="Proteomes" id="UP000294824">
    <property type="component" value="Unassembled WGS sequence"/>
</dbReference>
<dbReference type="PANTHER" id="PTHR43581">
    <property type="entry name" value="ATP/GTP PHOSPHATASE"/>
    <property type="match status" value="1"/>
</dbReference>
<evidence type="ECO:0000313" key="3">
    <source>
        <dbReference type="EMBL" id="TDY63762.1"/>
    </source>
</evidence>
<gene>
    <name evidence="3" type="ORF">DFQ06_0656</name>
</gene>
<keyword evidence="3" id="KW-0378">Hydrolase</keyword>
<evidence type="ECO:0000259" key="1">
    <source>
        <dbReference type="Pfam" id="PF13175"/>
    </source>
</evidence>
<dbReference type="InterPro" id="IPR041685">
    <property type="entry name" value="AAA_GajA/Old/RecF-like"/>
</dbReference>
<keyword evidence="3" id="KW-0255">Endonuclease</keyword>
<dbReference type="AlphaFoldDB" id="A0A4R8MHD3"/>
<dbReference type="InterPro" id="IPR051396">
    <property type="entry name" value="Bact_Antivir_Def_Nuclease"/>
</dbReference>
<sequence length="668" mass="76591">MFLEKLNIKNFRGIKELNLNFNSSVNIIIGENNAGKSAIIDALRICLSIGKQWKDIGVKNDEDFHINVNELNAALEPIEFGLIFKIETPRDREYFQSLLWQNPDNPDDLNLQIQARYSLETNPKGNQVLRWDVWGGQNPGQRIKPEEAQLLFYSYLEPLRNAELELRPYATGNKVTSLFKEMTKYTKINEDGEDEEVELNIDKKNQLATTLQDVIQDEDWTGVVKTGESFVNEHLEKADIRKKESRIHLKLLEYKYDNIVKGVLTRKPVYQEEILDGDYNQQKYFDISQNGLGENNLILASSVLGDLKNRRSEEIEHYYALLIEEPEAHLHPQKQNSFFNYLNSLKDLGVQIFITSHSPTITAKSDLDNLLVLQKQDNVVSSFSLKNSDLSLKNKSYLSKFLDVTKSQIFFSNGTIMVEGISEALLLPVFAEIMGEELNLDKNGIELVNINGVAFEPFAKLYNSDISNKRLSAYSSIITDNDKGLIAAKDLKNDKHDIDTTKAKLIFNKLKELEIVDTNNRIINFNNDVDFEIEGYKTESIHVKEILNHLNDKISDRASKANDLEGGNLKVVLAENTFEYELMVTNRNNAITMLSIYKEMHPKTTFIAEEESLHNKALDLLEKLKSNKDKSEFAQQLSFKLETIDSLRNSFVVPDYIQNAINWVINRE</sequence>
<dbReference type="CDD" id="cd01026">
    <property type="entry name" value="TOPRIM_OLD"/>
    <property type="match status" value="1"/>
</dbReference>
<evidence type="ECO:0000259" key="2">
    <source>
        <dbReference type="Pfam" id="PF20469"/>
    </source>
</evidence>
<dbReference type="RefSeq" id="WP_133965953.1">
    <property type="nucleotide sequence ID" value="NZ_SORL01000007.1"/>
</dbReference>
<proteinExistence type="predicted"/>
<keyword evidence="4" id="KW-1185">Reference proteome</keyword>
<dbReference type="GO" id="GO:0004519">
    <property type="term" value="F:endonuclease activity"/>
    <property type="evidence" value="ECO:0007669"/>
    <property type="project" value="UniProtKB-KW"/>
</dbReference>
<feature type="domain" description="OLD protein-like TOPRIM" evidence="2">
    <location>
        <begin position="410"/>
        <end position="482"/>
    </location>
</feature>
<dbReference type="InterPro" id="IPR034139">
    <property type="entry name" value="TOPRIM_OLD"/>
</dbReference>
<dbReference type="Pfam" id="PF20469">
    <property type="entry name" value="OLD-like_TOPRIM"/>
    <property type="match status" value="1"/>
</dbReference>